<dbReference type="EMBL" id="CM042020">
    <property type="protein sequence ID" value="KAI3822761.1"/>
    <property type="molecule type" value="Genomic_DNA"/>
</dbReference>
<reference evidence="2" key="1">
    <citation type="journal article" date="2022" name="Mol. Ecol. Resour.">
        <title>The genomes of chicory, endive, great burdock and yacon provide insights into Asteraceae palaeo-polyploidization history and plant inulin production.</title>
        <authorList>
            <person name="Fan W."/>
            <person name="Wang S."/>
            <person name="Wang H."/>
            <person name="Wang A."/>
            <person name="Jiang F."/>
            <person name="Liu H."/>
            <person name="Zhao H."/>
            <person name="Xu D."/>
            <person name="Zhang Y."/>
        </authorList>
    </citation>
    <scope>NUCLEOTIDE SEQUENCE [LARGE SCALE GENOMIC DNA]</scope>
    <source>
        <strain evidence="2">cv. Yunnan</strain>
    </source>
</reference>
<evidence type="ECO:0000313" key="1">
    <source>
        <dbReference type="EMBL" id="KAI3822761.1"/>
    </source>
</evidence>
<proteinExistence type="predicted"/>
<sequence>MGLVRAACFGVGLGVDGTDEGARFKTDVGANGACDDTREELVVHKVGMNPVVRHGGGGGGHGGGGGGHGGGGGGHGGGGDPGVMIPIYAGAMAELIHSPSSSLQNHNNDGNVKNREDRDDHQLSLLALLLALFRKSFWGSSNSTVAEEPLDLSGMEIGRPTDVRHVAHVTFDRFNGFLGLPVEFEPELSRRAPSASAIVFGVSTESMQLSYDSRGNSIPVIIMLMQQHLYSQGGLQAEGIFRINADNNQEEHLRNQLNSGVVPDGIDVHCLAGLIKRTAKTGILDPLSPEQMADPLTALMYAVQVMNFLKTLISKTLRERRDLAIESSQASPRESLSDENGDQGPGLNPHLQENDDEHEFITDNDHLGYSTATDESDGPGLHNWSVQSSPIKPKTQMVKHTHKPEPVAQSSDQGKNRPLVTNLSSINSQTE</sequence>
<dbReference type="Proteomes" id="UP001056120">
    <property type="component" value="Linkage Group LG03"/>
</dbReference>
<protein>
    <submittedName>
        <fullName evidence="1">Uncharacterized protein</fullName>
    </submittedName>
</protein>
<gene>
    <name evidence="1" type="ORF">L1987_10359</name>
</gene>
<reference evidence="1 2" key="2">
    <citation type="journal article" date="2022" name="Mol. Ecol. Resour.">
        <title>The genomes of chicory, endive, great burdock and yacon provide insights into Asteraceae paleo-polyploidization history and plant inulin production.</title>
        <authorList>
            <person name="Fan W."/>
            <person name="Wang S."/>
            <person name="Wang H."/>
            <person name="Wang A."/>
            <person name="Jiang F."/>
            <person name="Liu H."/>
            <person name="Zhao H."/>
            <person name="Xu D."/>
            <person name="Zhang Y."/>
        </authorList>
    </citation>
    <scope>NUCLEOTIDE SEQUENCE [LARGE SCALE GENOMIC DNA]</scope>
    <source>
        <strain evidence="2">cv. Yunnan</strain>
        <tissue evidence="1">Leaves</tissue>
    </source>
</reference>
<keyword evidence="2" id="KW-1185">Reference proteome</keyword>
<evidence type="ECO:0000313" key="2">
    <source>
        <dbReference type="Proteomes" id="UP001056120"/>
    </source>
</evidence>
<accession>A0ACB9JRU1</accession>
<organism evidence="1 2">
    <name type="scientific">Smallanthus sonchifolius</name>
    <dbReference type="NCBI Taxonomy" id="185202"/>
    <lineage>
        <taxon>Eukaryota</taxon>
        <taxon>Viridiplantae</taxon>
        <taxon>Streptophyta</taxon>
        <taxon>Embryophyta</taxon>
        <taxon>Tracheophyta</taxon>
        <taxon>Spermatophyta</taxon>
        <taxon>Magnoliopsida</taxon>
        <taxon>eudicotyledons</taxon>
        <taxon>Gunneridae</taxon>
        <taxon>Pentapetalae</taxon>
        <taxon>asterids</taxon>
        <taxon>campanulids</taxon>
        <taxon>Asterales</taxon>
        <taxon>Asteraceae</taxon>
        <taxon>Asteroideae</taxon>
        <taxon>Heliantheae alliance</taxon>
        <taxon>Millerieae</taxon>
        <taxon>Smallanthus</taxon>
    </lineage>
</organism>
<name>A0ACB9JRU1_9ASTR</name>
<comment type="caution">
    <text evidence="1">The sequence shown here is derived from an EMBL/GenBank/DDBJ whole genome shotgun (WGS) entry which is preliminary data.</text>
</comment>